<keyword evidence="2" id="KW-1133">Transmembrane helix</keyword>
<sequence length="952" mass="102255">MKNRTIKRNMVLLVLTVLFTLFICGAASAADSSTIGGNGTGSDLNLSIQNSTDSVSQLSPQNNSHVVDPIIGVKVGYEYSSDSINPEITVKDSKGVKINVTKTYDMAFKGYRLSFDYAGAVNGTKFNVSVSAPGYTTQSQMIGVFFNSANATDTNLYGSATFNMKATAAYKLGREVTKKADQLLNFSKADKVLVITTAGLAYLNGTTTEDCLEGILNGSGGKISYGQGNLLTFQSTRTDPLDFCFVVMNGNALTAAFFKNGSLTPAYKGTFSAINQTLWEKTIVPKFGDAAFGYVSLANAWKEGLSTDILRQAAYHGHVCLGTISGQAMISLLLKYYPPGVYGNTGELEATSYRAVSVPGNSDDDAFIYSLDLTSGKRSWVGYETSGSGAADNMVGFIRWNAKSNKGTLIIMAFDEDKVVQKYKNATGLKAYSGIASELKFNAWLINKLEKDPDSLVDILYVFNITAEVHNNLTGGVDSKNVVCDARGLDMDYILGLGLTNLVNQKTATNYATGKLTEAQIKQIGIDAANKAIALFAADGITLEKDDPNLTVFTSAGYVRVNEQVMDMAFDGIYDVLGSRLSRATLLSQHNARFNPLFFQFTLVQNGTYISKTLTYDPETGNFTVKNESTCIIDQVLPYDPPYDVLMAWLWHNHVCGGSSTGYLITDYVYDNFPIGEDEQYSYVSTNDICRDDILSYLLGVSAGSGTYYNQRMESAGSEVGIISIYDSKTKTRRVAILNLTSPKFSGGNSYENYINLYKVLQKHDDWNSPECLAELATIPNLISGPSITRTVDTWVTEEEWQAIISGGSGSLNALEYIKSLPVRTQADLISLLNQNGTHNQNGTQNNNGTAVVEAPDGVQGNSQGTSSSGTGSATGSVGDSGPTVSAATQTEVTTDEGTPSAGSNAYEVSKASPNSEESDLNYALIALGAVLCGGLLVVGFFKGSILGFLRK</sequence>
<keyword evidence="6" id="KW-1185">Reference proteome</keyword>
<dbReference type="SUPFAM" id="SSF143555">
    <property type="entry name" value="FwdE-like"/>
    <property type="match status" value="2"/>
</dbReference>
<feature type="compositionally biased region" description="Polar residues" evidence="1">
    <location>
        <begin position="883"/>
        <end position="904"/>
    </location>
</feature>
<dbReference type="RefSeq" id="WP_245611227.1">
    <property type="nucleotide sequence ID" value="NZ_JAPVER010000020.1"/>
</dbReference>
<feature type="region of interest" description="Disordered" evidence="1">
    <location>
        <begin position="836"/>
        <end position="913"/>
    </location>
</feature>
<name>A0A9E5A336_9EURY</name>
<evidence type="ECO:0000313" key="6">
    <source>
        <dbReference type="Proteomes" id="UP001068021"/>
    </source>
</evidence>
<feature type="transmembrane region" description="Helical" evidence="2">
    <location>
        <begin position="921"/>
        <end position="942"/>
    </location>
</feature>
<evidence type="ECO:0000256" key="2">
    <source>
        <dbReference type="SAM" id="Phobius"/>
    </source>
</evidence>
<dbReference type="InterPro" id="IPR003814">
    <property type="entry name" value="FmdEsu_dom"/>
</dbReference>
<feature type="domain" description="Formylmethanofuran dehydrogenase subunit E" evidence="3">
    <location>
        <begin position="316"/>
        <end position="428"/>
    </location>
</feature>
<comment type="caution">
    <text evidence="5">The sequence shown here is derived from an EMBL/GenBank/DDBJ whole genome shotgun (WGS) entry which is preliminary data.</text>
</comment>
<dbReference type="Proteomes" id="UP001074446">
    <property type="component" value="Unassembled WGS sequence"/>
</dbReference>
<protein>
    <submittedName>
        <fullName evidence="5">FmdE family protein</fullName>
    </submittedName>
</protein>
<gene>
    <name evidence="5" type="ORF">O3H35_13720</name>
    <name evidence="4" type="ORF">O3H54_14770</name>
</gene>
<accession>A0A9E5A336</accession>
<feature type="domain" description="Formylmethanofuran dehydrogenase subunit E" evidence="3">
    <location>
        <begin position="652"/>
        <end position="712"/>
    </location>
</feature>
<proteinExistence type="predicted"/>
<evidence type="ECO:0000256" key="1">
    <source>
        <dbReference type="SAM" id="MobiDB-lite"/>
    </source>
</evidence>
<reference evidence="5" key="1">
    <citation type="submission" date="2022-12" db="EMBL/GenBank/DDBJ databases">
        <title>Reclassification of two methanogenic archaea species isolated from the Kolyma lowland permafrost.</title>
        <authorList>
            <person name="Trubitsyn V.E."/>
            <person name="Rivkina E.M."/>
            <person name="Shcherbakova V.A."/>
        </authorList>
    </citation>
    <scope>NUCLEOTIDE SEQUENCE</scope>
    <source>
        <strain evidence="4">M2</strain>
        <strain evidence="5">MK4</strain>
    </source>
</reference>
<dbReference type="Proteomes" id="UP001068021">
    <property type="component" value="Unassembled WGS sequence"/>
</dbReference>
<feature type="compositionally biased region" description="Low complexity" evidence="1">
    <location>
        <begin position="836"/>
        <end position="850"/>
    </location>
</feature>
<dbReference type="EMBL" id="JAPVES010000030">
    <property type="protein sequence ID" value="MCZ3373702.1"/>
    <property type="molecule type" value="Genomic_DNA"/>
</dbReference>
<dbReference type="Pfam" id="PF02663">
    <property type="entry name" value="FmdE"/>
    <property type="match status" value="2"/>
</dbReference>
<evidence type="ECO:0000313" key="5">
    <source>
        <dbReference type="EMBL" id="MCZ3373702.1"/>
    </source>
</evidence>
<dbReference type="EMBL" id="JAPVER010000020">
    <property type="protein sequence ID" value="MCZ3367150.1"/>
    <property type="molecule type" value="Genomic_DNA"/>
</dbReference>
<dbReference type="AlphaFoldDB" id="A0A9E5A336"/>
<evidence type="ECO:0000259" key="3">
    <source>
        <dbReference type="Pfam" id="PF02663"/>
    </source>
</evidence>
<keyword evidence="2" id="KW-0472">Membrane</keyword>
<organism evidence="5">
    <name type="scientific">Methanobacterium veterum</name>
    <dbReference type="NCBI Taxonomy" id="408577"/>
    <lineage>
        <taxon>Archaea</taxon>
        <taxon>Methanobacteriati</taxon>
        <taxon>Methanobacteriota</taxon>
        <taxon>Methanomada group</taxon>
        <taxon>Methanobacteria</taxon>
        <taxon>Methanobacteriales</taxon>
        <taxon>Methanobacteriaceae</taxon>
        <taxon>Methanobacterium</taxon>
    </lineage>
</organism>
<feature type="compositionally biased region" description="Low complexity" evidence="1">
    <location>
        <begin position="861"/>
        <end position="882"/>
    </location>
</feature>
<dbReference type="Gene3D" id="3.30.1330.130">
    <property type="match status" value="1"/>
</dbReference>
<keyword evidence="2" id="KW-0812">Transmembrane</keyword>
<evidence type="ECO:0000313" key="4">
    <source>
        <dbReference type="EMBL" id="MCZ3367150.1"/>
    </source>
</evidence>